<protein>
    <recommendedName>
        <fullName evidence="8">30S ribosomal protein S27e</fullName>
    </recommendedName>
</protein>
<evidence type="ECO:0000256" key="1">
    <source>
        <dbReference type="ARBA" id="ARBA00001947"/>
    </source>
</evidence>
<evidence type="ECO:0000256" key="5">
    <source>
        <dbReference type="ARBA" id="ARBA00023274"/>
    </source>
</evidence>
<dbReference type="GO" id="GO:0006412">
    <property type="term" value="P:translation"/>
    <property type="evidence" value="ECO:0007669"/>
    <property type="project" value="InterPro"/>
</dbReference>
<keyword evidence="3" id="KW-0862">Zinc</keyword>
<dbReference type="Pfam" id="PF01667">
    <property type="entry name" value="Ribosomal_S27e"/>
    <property type="match status" value="1"/>
</dbReference>
<dbReference type="GO" id="GO:1990904">
    <property type="term" value="C:ribonucleoprotein complex"/>
    <property type="evidence" value="ECO:0007669"/>
    <property type="project" value="UniProtKB-KW"/>
</dbReference>
<dbReference type="KEGG" id="flt:Sv326_0929"/>
<accession>A0A7D6BVA1</accession>
<gene>
    <name evidence="6" type="ORF">Sv326_0929</name>
</gene>
<dbReference type="InterPro" id="IPR023407">
    <property type="entry name" value="Ribosomal_eS27_Zn-bd_dom_sf"/>
</dbReference>
<evidence type="ECO:0000256" key="3">
    <source>
        <dbReference type="ARBA" id="ARBA00022833"/>
    </source>
</evidence>
<evidence type="ECO:0000313" key="6">
    <source>
        <dbReference type="EMBL" id="QLJ53104.1"/>
    </source>
</evidence>
<dbReference type="SUPFAM" id="SSF57829">
    <property type="entry name" value="Zn-binding ribosomal proteins"/>
    <property type="match status" value="1"/>
</dbReference>
<comment type="cofactor">
    <cofactor evidence="1">
        <name>Zn(2+)</name>
        <dbReference type="ChEBI" id="CHEBI:29105"/>
    </cofactor>
</comment>
<keyword evidence="5" id="KW-0687">Ribonucleoprotein</keyword>
<reference evidence="7" key="1">
    <citation type="submission" date="2020-07" db="EMBL/GenBank/DDBJ databases">
        <title>Metabolic diversity and evolutionary history of the archaeal phylum ###Micrarchaeota### uncovered from a freshwater lake metagenome.</title>
        <authorList>
            <person name="Kadnikov V.V."/>
            <person name="Savvichev A.S."/>
            <person name="Mardanov A.V."/>
            <person name="Beletsky A.V."/>
            <person name="Chupakov A.V."/>
            <person name="Kokryatskaya N.M."/>
            <person name="Pimenov N.V."/>
            <person name="Ravin N.V."/>
        </authorList>
    </citation>
    <scope>NUCLEOTIDE SEQUENCE [LARGE SCALE GENOMIC DNA]</scope>
</reference>
<proteinExistence type="inferred from homology"/>
<dbReference type="GO" id="GO:0005840">
    <property type="term" value="C:ribosome"/>
    <property type="evidence" value="ECO:0007669"/>
    <property type="project" value="UniProtKB-KW"/>
</dbReference>
<evidence type="ECO:0000256" key="2">
    <source>
        <dbReference type="ARBA" id="ARBA00010919"/>
    </source>
</evidence>
<dbReference type="GO" id="GO:0003735">
    <property type="term" value="F:structural constituent of ribosome"/>
    <property type="evidence" value="ECO:0007669"/>
    <property type="project" value="InterPro"/>
</dbReference>
<dbReference type="Proteomes" id="UP000510821">
    <property type="component" value="Chromosome"/>
</dbReference>
<keyword evidence="4" id="KW-0689">Ribosomal protein</keyword>
<dbReference type="Gene3D" id="2.20.25.100">
    <property type="entry name" value="Zn-binding ribosomal proteins"/>
    <property type="match status" value="1"/>
</dbReference>
<organism evidence="6 7">
    <name type="scientific">Fermentimicrarchaeum limneticum</name>
    <dbReference type="NCBI Taxonomy" id="2795018"/>
    <lineage>
        <taxon>Archaea</taxon>
        <taxon>Candidatus Micrarchaeota</taxon>
        <taxon>Candidatus Fermentimicrarchaeales</taxon>
        <taxon>Candidatus Fermentimicrarchaeaceae</taxon>
        <taxon>Candidatus Fermentimicrarchaeum</taxon>
    </lineage>
</organism>
<evidence type="ECO:0000313" key="7">
    <source>
        <dbReference type="Proteomes" id="UP000510821"/>
    </source>
</evidence>
<evidence type="ECO:0008006" key="8">
    <source>
        <dbReference type="Google" id="ProtNLM"/>
    </source>
</evidence>
<name>A0A7D6BVA1_FERL1</name>
<dbReference type="EMBL" id="CP058998">
    <property type="protein sequence ID" value="QLJ53104.1"/>
    <property type="molecule type" value="Genomic_DNA"/>
</dbReference>
<comment type="similarity">
    <text evidence="2">Belongs to the eukaryotic ribosomal protein eS27 family.</text>
</comment>
<dbReference type="NCBIfam" id="NF001629">
    <property type="entry name" value="PRK00415.1"/>
    <property type="match status" value="1"/>
</dbReference>
<sequence length="52" mass="5739">MSKFLRVKCDCGNEQNLFGNSSTMVRCLVCNRVLAEPTGSRAKVHGKIVKVL</sequence>
<dbReference type="AlphaFoldDB" id="A0A7D6BVA1"/>
<dbReference type="InterPro" id="IPR000592">
    <property type="entry name" value="Ribosomal_eS27"/>
</dbReference>
<evidence type="ECO:0000256" key="4">
    <source>
        <dbReference type="ARBA" id="ARBA00022980"/>
    </source>
</evidence>
<dbReference type="InterPro" id="IPR011332">
    <property type="entry name" value="Ribosomal_zn-bd"/>
</dbReference>